<organism evidence="2 3">
    <name type="scientific">Portunus trituberculatus</name>
    <name type="common">Swimming crab</name>
    <name type="synonym">Neptunus trituberculatus</name>
    <dbReference type="NCBI Taxonomy" id="210409"/>
    <lineage>
        <taxon>Eukaryota</taxon>
        <taxon>Metazoa</taxon>
        <taxon>Ecdysozoa</taxon>
        <taxon>Arthropoda</taxon>
        <taxon>Crustacea</taxon>
        <taxon>Multicrustacea</taxon>
        <taxon>Malacostraca</taxon>
        <taxon>Eumalacostraca</taxon>
        <taxon>Eucarida</taxon>
        <taxon>Decapoda</taxon>
        <taxon>Pleocyemata</taxon>
        <taxon>Brachyura</taxon>
        <taxon>Eubrachyura</taxon>
        <taxon>Portunoidea</taxon>
        <taxon>Portunidae</taxon>
        <taxon>Portuninae</taxon>
        <taxon>Portunus</taxon>
    </lineage>
</organism>
<keyword evidence="3" id="KW-1185">Reference proteome</keyword>
<evidence type="ECO:0008006" key="4">
    <source>
        <dbReference type="Google" id="ProtNLM"/>
    </source>
</evidence>
<evidence type="ECO:0000256" key="1">
    <source>
        <dbReference type="SAM" id="SignalP"/>
    </source>
</evidence>
<dbReference type="Proteomes" id="UP000324222">
    <property type="component" value="Unassembled WGS sequence"/>
</dbReference>
<protein>
    <recommendedName>
        <fullName evidence="4">Secreted protein</fullName>
    </recommendedName>
</protein>
<evidence type="ECO:0000313" key="2">
    <source>
        <dbReference type="EMBL" id="MPC60593.1"/>
    </source>
</evidence>
<keyword evidence="1" id="KW-0732">Signal</keyword>
<comment type="caution">
    <text evidence="2">The sequence shown here is derived from an EMBL/GenBank/DDBJ whole genome shotgun (WGS) entry which is preliminary data.</text>
</comment>
<name>A0A5B7GSM0_PORTR</name>
<sequence length="68" mass="8004">MWLWIRFLVVLSSLRLAGIAATRLYTRLEGSGELNTEVGVKVKQVRRVRDMLLESWETVDCGRQVWRR</sequence>
<accession>A0A5B7GSM0</accession>
<reference evidence="2 3" key="1">
    <citation type="submission" date="2019-05" db="EMBL/GenBank/DDBJ databases">
        <title>Another draft genome of Portunus trituberculatus and its Hox gene families provides insights of decapod evolution.</title>
        <authorList>
            <person name="Jeong J.-H."/>
            <person name="Song I."/>
            <person name="Kim S."/>
            <person name="Choi T."/>
            <person name="Kim D."/>
            <person name="Ryu S."/>
            <person name="Kim W."/>
        </authorList>
    </citation>
    <scope>NUCLEOTIDE SEQUENCE [LARGE SCALE GENOMIC DNA]</scope>
    <source>
        <tissue evidence="2">Muscle</tissue>
    </source>
</reference>
<feature type="chain" id="PRO_5022932486" description="Secreted protein" evidence="1">
    <location>
        <begin position="22"/>
        <end position="68"/>
    </location>
</feature>
<evidence type="ECO:0000313" key="3">
    <source>
        <dbReference type="Proteomes" id="UP000324222"/>
    </source>
</evidence>
<dbReference type="AlphaFoldDB" id="A0A5B7GSM0"/>
<dbReference type="EMBL" id="VSRR010017696">
    <property type="protein sequence ID" value="MPC60593.1"/>
    <property type="molecule type" value="Genomic_DNA"/>
</dbReference>
<feature type="signal peptide" evidence="1">
    <location>
        <begin position="1"/>
        <end position="21"/>
    </location>
</feature>
<proteinExistence type="predicted"/>
<gene>
    <name evidence="2" type="ORF">E2C01_054645</name>
</gene>